<dbReference type="InterPro" id="IPR011006">
    <property type="entry name" value="CheY-like_superfamily"/>
</dbReference>
<comment type="caution">
    <text evidence="6">The sequence shown here is derived from an EMBL/GenBank/DDBJ whole genome shotgun (WGS) entry which is preliminary data.</text>
</comment>
<evidence type="ECO:0000313" key="7">
    <source>
        <dbReference type="Proteomes" id="UP000050833"/>
    </source>
</evidence>
<comment type="function">
    <text evidence="2">May play the central regulatory role in sporulation. It may be an element of the effector pathway responsible for the activation of sporulation genes in response to nutritional stress. Spo0A may act in concert with spo0H (a sigma factor) to control the expression of some genes that are critical to the sporulation process.</text>
</comment>
<keyword evidence="7" id="KW-1185">Reference proteome</keyword>
<evidence type="ECO:0000256" key="2">
    <source>
        <dbReference type="ARBA" id="ARBA00024867"/>
    </source>
</evidence>
<dbReference type="Pfam" id="PF04397">
    <property type="entry name" value="LytTR"/>
    <property type="match status" value="1"/>
</dbReference>
<dbReference type="Pfam" id="PF00072">
    <property type="entry name" value="Response_reg"/>
    <property type="match status" value="1"/>
</dbReference>
<evidence type="ECO:0000256" key="1">
    <source>
        <dbReference type="ARBA" id="ARBA00018672"/>
    </source>
</evidence>
<dbReference type="InterPro" id="IPR001789">
    <property type="entry name" value="Sig_transdc_resp-reg_receiver"/>
</dbReference>
<reference evidence="6 7" key="1">
    <citation type="submission" date="2015-10" db="EMBL/GenBank/DDBJ databases">
        <title>Butyribacter intestini gen. nov., sp. nov., a butyric acid-producing bacterium of the family Lachnospiraceae isolated from the human faeces.</title>
        <authorList>
            <person name="Zou Y."/>
            <person name="Xue W."/>
            <person name="Luo G."/>
            <person name="Lv M."/>
        </authorList>
    </citation>
    <scope>NUCLEOTIDE SEQUENCE [LARGE SCALE GENOMIC DNA]</scope>
    <source>
        <strain evidence="6 7">TF01-11</strain>
    </source>
</reference>
<dbReference type="AlphaFoldDB" id="A0AAW3JPG0"/>
<dbReference type="Proteomes" id="UP000050833">
    <property type="component" value="Unassembled WGS sequence"/>
</dbReference>
<protein>
    <recommendedName>
        <fullName evidence="1">Stage 0 sporulation protein A homolog</fullName>
    </recommendedName>
</protein>
<dbReference type="EMBL" id="LLKB01000007">
    <property type="protein sequence ID" value="KQC84170.1"/>
    <property type="molecule type" value="Genomic_DNA"/>
</dbReference>
<feature type="modified residue" description="4-aspartylphosphate" evidence="3">
    <location>
        <position position="52"/>
    </location>
</feature>
<dbReference type="RefSeq" id="WP_055946481.1">
    <property type="nucleotide sequence ID" value="NZ_LLKB01000007.1"/>
</dbReference>
<proteinExistence type="predicted"/>
<dbReference type="PROSITE" id="PS50110">
    <property type="entry name" value="RESPONSE_REGULATORY"/>
    <property type="match status" value="1"/>
</dbReference>
<sequence length="230" mass="26539">MKIGICDDDPKTREQLNNLCHNLGYIDTYQFDSGEELLSSDICQSLTLVFLDIEMNGMTGIEVKNILEQKCPFTLIIFNTSHEDQIKEAFGRNVISFISKPFSEISIKTNIERAATLSSNFLPIKINDEVSVPCQDILYVTSEHKYSIFYTNNGNSFSSRKALKDLAKELEEFDFCPISRGIIINLKHYKKIQDKKVVLYNGMSFPISRRYSNLLKLKFDEYTLKLLRCR</sequence>
<dbReference type="SUPFAM" id="SSF52172">
    <property type="entry name" value="CheY-like"/>
    <property type="match status" value="1"/>
</dbReference>
<dbReference type="SMART" id="SM00850">
    <property type="entry name" value="LytTR"/>
    <property type="match status" value="1"/>
</dbReference>
<gene>
    <name evidence="6" type="ORF">APZ18_14825</name>
</gene>
<dbReference type="PANTHER" id="PTHR37299:SF1">
    <property type="entry name" value="STAGE 0 SPORULATION PROTEIN A HOMOLOG"/>
    <property type="match status" value="1"/>
</dbReference>
<dbReference type="GO" id="GO:0000156">
    <property type="term" value="F:phosphorelay response regulator activity"/>
    <property type="evidence" value="ECO:0007669"/>
    <property type="project" value="InterPro"/>
</dbReference>
<dbReference type="GO" id="GO:0003677">
    <property type="term" value="F:DNA binding"/>
    <property type="evidence" value="ECO:0007669"/>
    <property type="project" value="InterPro"/>
</dbReference>
<organism evidence="6 7">
    <name type="scientific">Butyribacter intestini</name>
    <dbReference type="NCBI Taxonomy" id="1703332"/>
    <lineage>
        <taxon>Bacteria</taxon>
        <taxon>Bacillati</taxon>
        <taxon>Bacillota</taxon>
        <taxon>Clostridia</taxon>
        <taxon>Lachnospirales</taxon>
        <taxon>Lachnospiraceae</taxon>
        <taxon>Butyribacter</taxon>
    </lineage>
</organism>
<evidence type="ECO:0000259" key="5">
    <source>
        <dbReference type="PROSITE" id="PS50930"/>
    </source>
</evidence>
<dbReference type="Gene3D" id="3.40.50.2300">
    <property type="match status" value="1"/>
</dbReference>
<accession>A0AAW3JPG0</accession>
<evidence type="ECO:0000313" key="6">
    <source>
        <dbReference type="EMBL" id="KQC84170.1"/>
    </source>
</evidence>
<evidence type="ECO:0000256" key="3">
    <source>
        <dbReference type="PROSITE-ProRule" id="PRU00169"/>
    </source>
</evidence>
<dbReference type="PROSITE" id="PS50930">
    <property type="entry name" value="HTH_LYTTR"/>
    <property type="match status" value="1"/>
</dbReference>
<feature type="domain" description="Response regulatory" evidence="4">
    <location>
        <begin position="2"/>
        <end position="115"/>
    </location>
</feature>
<dbReference type="InterPro" id="IPR046947">
    <property type="entry name" value="LytR-like"/>
</dbReference>
<dbReference type="Gene3D" id="2.40.50.1020">
    <property type="entry name" value="LytTr DNA-binding domain"/>
    <property type="match status" value="1"/>
</dbReference>
<dbReference type="InterPro" id="IPR007492">
    <property type="entry name" value="LytTR_DNA-bd_dom"/>
</dbReference>
<dbReference type="SMART" id="SM00448">
    <property type="entry name" value="REC"/>
    <property type="match status" value="1"/>
</dbReference>
<evidence type="ECO:0000259" key="4">
    <source>
        <dbReference type="PROSITE" id="PS50110"/>
    </source>
</evidence>
<dbReference type="PANTHER" id="PTHR37299">
    <property type="entry name" value="TRANSCRIPTIONAL REGULATOR-RELATED"/>
    <property type="match status" value="1"/>
</dbReference>
<keyword evidence="3" id="KW-0597">Phosphoprotein</keyword>
<feature type="domain" description="HTH LytTR-type" evidence="5">
    <location>
        <begin position="122"/>
        <end position="221"/>
    </location>
</feature>
<name>A0AAW3JPG0_9FIRM</name>